<gene>
    <name evidence="3" type="ORF">IWT30_00783</name>
</gene>
<evidence type="ECO:0000256" key="1">
    <source>
        <dbReference type="SAM" id="MobiDB-lite"/>
    </source>
</evidence>
<dbReference type="AlphaFoldDB" id="A0A1Z5IAR2"/>
<evidence type="ECO:0000256" key="2">
    <source>
        <dbReference type="SAM" id="SignalP"/>
    </source>
</evidence>
<dbReference type="Proteomes" id="UP000198374">
    <property type="component" value="Unassembled WGS sequence"/>
</dbReference>
<sequence precursor="true">MWLFAGIATFSLGAALISVPSQASAVTETVATAQPSQPAAGCQNIENAPTKGTDPAQSNGDTYIINPDGTLQIINPNGDNSTITPGDGSSSTGNVYITNNNYGTDDGSKNTVVVIPGKDGTTTTVTMTKNSDGSITLNTPGGDLTTKPGDSGALPDGTKYTVNDDGTVTFTTTGGDTFVTNPANGSGNPTAVTVNVNININGDKGSASTTVPTQLGNYTINQNDNGTYNINFPGGSTISNAQPGQTGNIPDVGGFVVNDHNVVLTIPGGGSVTVNFANSGDTNPGGGTKPKGDTNPGGGTNPNPGVTETIPDNGTAVPSTNTDDNDNGGSETPTVNGDSTGTGSTNVGTDQGSVVTNGNDGSTNTTEGGVATQTSPVVTSNVVNGKADSQENHSVNGTSELPQTSEQPVEGAVVLGLLGTLVSLIGLVEEKKRHTDLLN</sequence>
<protein>
    <recommendedName>
        <fullName evidence="5">Gram-positive cocci surface proteins LPxTG domain-containing protein</fullName>
    </recommendedName>
</protein>
<reference evidence="3 4" key="1">
    <citation type="submission" date="2015-11" db="EMBL/GenBank/DDBJ databases">
        <title>Draft genome sequences of new species of the genus Lactobacillus isolated from orchardgrass silage.</title>
        <authorList>
            <person name="Tohno M."/>
            <person name="Tanizawa Y."/>
            <person name="Arita M."/>
        </authorList>
    </citation>
    <scope>NUCLEOTIDE SEQUENCE [LARGE SCALE GENOMIC DNA]</scope>
    <source>
        <strain evidence="3 4">IWT30</strain>
    </source>
</reference>
<evidence type="ECO:0000313" key="3">
    <source>
        <dbReference type="EMBL" id="GAW98824.1"/>
    </source>
</evidence>
<proteinExistence type="predicted"/>
<evidence type="ECO:0008006" key="5">
    <source>
        <dbReference type="Google" id="ProtNLM"/>
    </source>
</evidence>
<feature type="compositionally biased region" description="Gly residues" evidence="1">
    <location>
        <begin position="283"/>
        <end position="300"/>
    </location>
</feature>
<feature type="compositionally biased region" description="Polar residues" evidence="1">
    <location>
        <begin position="392"/>
        <end position="407"/>
    </location>
</feature>
<feature type="chain" id="PRO_5012464574" description="Gram-positive cocci surface proteins LPxTG domain-containing protein" evidence="2">
    <location>
        <begin position="26"/>
        <end position="439"/>
    </location>
</feature>
<keyword evidence="4" id="KW-1185">Reference proteome</keyword>
<feature type="signal peptide" evidence="2">
    <location>
        <begin position="1"/>
        <end position="25"/>
    </location>
</feature>
<feature type="compositionally biased region" description="Polar residues" evidence="1">
    <location>
        <begin position="310"/>
        <end position="383"/>
    </location>
</feature>
<comment type="caution">
    <text evidence="3">The sequence shown here is derived from an EMBL/GenBank/DDBJ whole genome shotgun (WGS) entry which is preliminary data.</text>
</comment>
<accession>A0A1Z5IAR2</accession>
<evidence type="ECO:0000313" key="4">
    <source>
        <dbReference type="Proteomes" id="UP000198374"/>
    </source>
</evidence>
<keyword evidence="2" id="KW-0732">Signal</keyword>
<feature type="region of interest" description="Disordered" evidence="1">
    <location>
        <begin position="275"/>
        <end position="407"/>
    </location>
</feature>
<feature type="region of interest" description="Disordered" evidence="1">
    <location>
        <begin position="129"/>
        <end position="157"/>
    </location>
</feature>
<feature type="compositionally biased region" description="Polar residues" evidence="1">
    <location>
        <begin position="129"/>
        <end position="139"/>
    </location>
</feature>
<name>A0A1Z5IAR2_9LACO</name>
<dbReference type="InterPro" id="IPR047002">
    <property type="entry name" value="Tcp10_C_sf"/>
</dbReference>
<dbReference type="Gene3D" id="2.60.450.20">
    <property type="match status" value="1"/>
</dbReference>
<dbReference type="EMBL" id="BCMF01000003">
    <property type="protein sequence ID" value="GAW98824.1"/>
    <property type="molecule type" value="Genomic_DNA"/>
</dbReference>
<organism evidence="3 4">
    <name type="scientific">Secundilactobacillus mixtipabuli</name>
    <dbReference type="NCBI Taxonomy" id="1435342"/>
    <lineage>
        <taxon>Bacteria</taxon>
        <taxon>Bacillati</taxon>
        <taxon>Bacillota</taxon>
        <taxon>Bacilli</taxon>
        <taxon>Lactobacillales</taxon>
        <taxon>Lactobacillaceae</taxon>
        <taxon>Secundilactobacillus</taxon>
    </lineage>
</organism>